<evidence type="ECO:0000256" key="6">
    <source>
        <dbReference type="ARBA" id="ARBA00023102"/>
    </source>
</evidence>
<evidence type="ECO:0000256" key="5">
    <source>
        <dbReference type="ARBA" id="ARBA00022801"/>
    </source>
</evidence>
<keyword evidence="4 8" id="KW-0028">Amino-acid biosynthesis</keyword>
<proteinExistence type="inferred from homology"/>
<evidence type="ECO:0000259" key="9">
    <source>
        <dbReference type="Pfam" id="PF02811"/>
    </source>
</evidence>
<evidence type="ECO:0000256" key="8">
    <source>
        <dbReference type="RuleBase" id="RU366003"/>
    </source>
</evidence>
<reference evidence="10" key="1">
    <citation type="submission" date="2014-03" db="EMBL/GenBank/DDBJ databases">
        <authorList>
            <person name="Casaregola S."/>
        </authorList>
    </citation>
    <scope>NUCLEOTIDE SEQUENCE [LARGE SCALE GENOMIC DNA]</scope>
    <source>
        <strain evidence="10">CLIB 918</strain>
    </source>
</reference>
<comment type="caution">
    <text evidence="10">The sequence shown here is derived from an EMBL/GenBank/DDBJ whole genome shotgun (WGS) entry which is preliminary data.</text>
</comment>
<dbReference type="STRING" id="1173061.A0A0J9XGY7"/>
<dbReference type="PANTHER" id="PTHR21039">
    <property type="entry name" value="HISTIDINOL PHOSPHATASE-RELATED"/>
    <property type="match status" value="1"/>
</dbReference>
<dbReference type="AlphaFoldDB" id="A0A0J9XGY7"/>
<dbReference type="NCBIfam" id="TIGR01856">
    <property type="entry name" value="hisJ_fam"/>
    <property type="match status" value="1"/>
</dbReference>
<name>A0A0J9XGY7_GEOCN</name>
<accession>A0A0J9XGY7</accession>
<dbReference type="UniPathway" id="UPA00031">
    <property type="reaction ID" value="UER00013"/>
</dbReference>
<sequence>MHSHHSHSGQYVQHAKDSLDAVVETALEKQFQTFCLTEHMPRYYPTDLYDEELESKTTVEDLAATFDAYYTHAKQIQAKVNGSPESKTQILVGFEAEGISPFYFERGLDLLRGGRYSFDLVVGSVHHVHNIPIDYDADTYEKARAASTTPTDLGLFEDYFDLQYEMLRTLNPSVVGHFDLIRLFAPKTPAVATLIKPESMLWDKIKRNIDYAVSIGALFELNSAAVRKGWETPYPQRDIAELILERGGRFCLSDDSHGIAQVGLNLHKCVEYLESLGAEAIYYLALEGTADNTKTVVKSVPIADARKHPFWVKNGTPL</sequence>
<dbReference type="OrthoDB" id="5957391at2759"/>
<evidence type="ECO:0000256" key="3">
    <source>
        <dbReference type="ARBA" id="ARBA00013085"/>
    </source>
</evidence>
<dbReference type="InterPro" id="IPR010140">
    <property type="entry name" value="Histidinol_P_phosphatase_HisJ"/>
</dbReference>
<dbReference type="EMBL" id="CCBN010000016">
    <property type="protein sequence ID" value="CDO56607.1"/>
    <property type="molecule type" value="Genomic_DNA"/>
</dbReference>
<keyword evidence="11" id="KW-1185">Reference proteome</keyword>
<evidence type="ECO:0000256" key="4">
    <source>
        <dbReference type="ARBA" id="ARBA00022605"/>
    </source>
</evidence>
<dbReference type="CDD" id="cd12110">
    <property type="entry name" value="PHP_HisPPase_Hisj_like"/>
    <property type="match status" value="1"/>
</dbReference>
<evidence type="ECO:0000313" key="11">
    <source>
        <dbReference type="Proteomes" id="UP000242525"/>
    </source>
</evidence>
<comment type="similarity">
    <text evidence="2 8">Belongs to the PHP hydrolase family. HisK subfamily.</text>
</comment>
<dbReference type="GO" id="GO:0004401">
    <property type="term" value="F:histidinol-phosphatase activity"/>
    <property type="evidence" value="ECO:0007669"/>
    <property type="project" value="UniProtKB-UniRule"/>
</dbReference>
<dbReference type="InterPro" id="IPR016195">
    <property type="entry name" value="Pol/histidinol_Pase-like"/>
</dbReference>
<comment type="pathway">
    <text evidence="1 8">Amino-acid biosynthesis; L-histidine biosynthesis; L-histidine from 5-phospho-alpha-D-ribose 1-diphosphate: step 8/9.</text>
</comment>
<dbReference type="Proteomes" id="UP000242525">
    <property type="component" value="Unassembled WGS sequence"/>
</dbReference>
<dbReference type="GO" id="GO:0005737">
    <property type="term" value="C:cytoplasm"/>
    <property type="evidence" value="ECO:0007669"/>
    <property type="project" value="TreeGrafter"/>
</dbReference>
<dbReference type="SUPFAM" id="SSF89550">
    <property type="entry name" value="PHP domain-like"/>
    <property type="match status" value="1"/>
</dbReference>
<protein>
    <recommendedName>
        <fullName evidence="3 8">Histidinol-phosphatase</fullName>
        <shortName evidence="8">HolPase</shortName>
        <ecNumber evidence="3 8">3.1.3.15</ecNumber>
    </recommendedName>
</protein>
<gene>
    <name evidence="10" type="ORF">BN980_GECA16s00285g</name>
</gene>
<evidence type="ECO:0000256" key="2">
    <source>
        <dbReference type="ARBA" id="ARBA00009152"/>
    </source>
</evidence>
<dbReference type="Gene3D" id="3.20.20.140">
    <property type="entry name" value="Metal-dependent hydrolases"/>
    <property type="match status" value="1"/>
</dbReference>
<dbReference type="EC" id="3.1.3.15" evidence="3 8"/>
<keyword evidence="6 8" id="KW-0368">Histidine biosynthesis</keyword>
<keyword evidence="5 8" id="KW-0378">Hydrolase</keyword>
<evidence type="ECO:0000256" key="1">
    <source>
        <dbReference type="ARBA" id="ARBA00004970"/>
    </source>
</evidence>
<dbReference type="Pfam" id="PF02811">
    <property type="entry name" value="PHP"/>
    <property type="match status" value="1"/>
</dbReference>
<comment type="catalytic activity">
    <reaction evidence="7 8">
        <text>L-histidinol phosphate + H2O = L-histidinol + phosphate</text>
        <dbReference type="Rhea" id="RHEA:14465"/>
        <dbReference type="ChEBI" id="CHEBI:15377"/>
        <dbReference type="ChEBI" id="CHEBI:43474"/>
        <dbReference type="ChEBI" id="CHEBI:57699"/>
        <dbReference type="ChEBI" id="CHEBI:57980"/>
        <dbReference type="EC" id="3.1.3.15"/>
    </reaction>
</comment>
<evidence type="ECO:0000313" key="10">
    <source>
        <dbReference type="EMBL" id="CDO56607.1"/>
    </source>
</evidence>
<feature type="domain" description="PHP" evidence="9">
    <location>
        <begin position="4"/>
        <end position="223"/>
    </location>
</feature>
<dbReference type="InterPro" id="IPR004013">
    <property type="entry name" value="PHP_dom"/>
</dbReference>
<evidence type="ECO:0000256" key="7">
    <source>
        <dbReference type="ARBA" id="ARBA00049158"/>
    </source>
</evidence>
<dbReference type="PANTHER" id="PTHR21039:SF0">
    <property type="entry name" value="HISTIDINOL-PHOSPHATASE"/>
    <property type="match status" value="1"/>
</dbReference>
<dbReference type="GO" id="GO:0000105">
    <property type="term" value="P:L-histidine biosynthetic process"/>
    <property type="evidence" value="ECO:0007669"/>
    <property type="project" value="UniProtKB-UniRule"/>
</dbReference>
<organism evidence="10 11">
    <name type="scientific">Geotrichum candidum</name>
    <name type="common">Oospora lactis</name>
    <name type="synonym">Dipodascus geotrichum</name>
    <dbReference type="NCBI Taxonomy" id="1173061"/>
    <lineage>
        <taxon>Eukaryota</taxon>
        <taxon>Fungi</taxon>
        <taxon>Dikarya</taxon>
        <taxon>Ascomycota</taxon>
        <taxon>Saccharomycotina</taxon>
        <taxon>Dipodascomycetes</taxon>
        <taxon>Dipodascales</taxon>
        <taxon>Dipodascaceae</taxon>
        <taxon>Geotrichum</taxon>
    </lineage>
</organism>